<keyword evidence="1 3" id="KW-0732">Signal</keyword>
<dbReference type="Gene3D" id="2.60.40.2030">
    <property type="match status" value="1"/>
</dbReference>
<dbReference type="InterPro" id="IPR006558">
    <property type="entry name" value="LamG-like"/>
</dbReference>
<evidence type="ECO:0000256" key="3">
    <source>
        <dbReference type="SAM" id="SignalP"/>
    </source>
</evidence>
<proteinExistence type="predicted"/>
<organism evidence="5 6">
    <name type="scientific">Haloferula luteola</name>
    <dbReference type="NCBI Taxonomy" id="595692"/>
    <lineage>
        <taxon>Bacteria</taxon>
        <taxon>Pseudomonadati</taxon>
        <taxon>Verrucomicrobiota</taxon>
        <taxon>Verrucomicrobiia</taxon>
        <taxon>Verrucomicrobiales</taxon>
        <taxon>Verrucomicrobiaceae</taxon>
        <taxon>Haloferula</taxon>
    </lineage>
</organism>
<dbReference type="RefSeq" id="WP_184018970.1">
    <property type="nucleotide sequence ID" value="NZ_JACHFD010000011.1"/>
</dbReference>
<dbReference type="SUPFAM" id="SSF48695">
    <property type="entry name" value="Multiheme cytochromes"/>
    <property type="match status" value="1"/>
</dbReference>
<dbReference type="GO" id="GO:0009055">
    <property type="term" value="F:electron transfer activity"/>
    <property type="evidence" value="ECO:0007669"/>
    <property type="project" value="InterPro"/>
</dbReference>
<dbReference type="InterPro" id="IPR038081">
    <property type="entry name" value="CalX-like_sf"/>
</dbReference>
<dbReference type="Gene3D" id="2.120.10.30">
    <property type="entry name" value="TolB, C-terminal domain"/>
    <property type="match status" value="1"/>
</dbReference>
<dbReference type="SMART" id="SM00560">
    <property type="entry name" value="LamGL"/>
    <property type="match status" value="2"/>
</dbReference>
<dbReference type="InterPro" id="IPR011041">
    <property type="entry name" value="Quinoprot_gluc/sorb_DH_b-prop"/>
</dbReference>
<dbReference type="PANTHER" id="PTHR19328">
    <property type="entry name" value="HEDGEHOG-INTERACTING PROTEIN"/>
    <property type="match status" value="1"/>
</dbReference>
<dbReference type="InterPro" id="IPR012938">
    <property type="entry name" value="Glc/Sorbosone_DH"/>
</dbReference>
<dbReference type="SUPFAM" id="SSF50952">
    <property type="entry name" value="Soluble quinoprotein glucose dehydrogenase"/>
    <property type="match status" value="1"/>
</dbReference>
<dbReference type="SUPFAM" id="SSF141072">
    <property type="entry name" value="CalX-like"/>
    <property type="match status" value="1"/>
</dbReference>
<dbReference type="PANTHER" id="PTHR19328:SF13">
    <property type="entry name" value="HIPL1 PROTEIN"/>
    <property type="match status" value="1"/>
</dbReference>
<dbReference type="PROSITE" id="PS50853">
    <property type="entry name" value="FN3"/>
    <property type="match status" value="1"/>
</dbReference>
<keyword evidence="2" id="KW-1015">Disulfide bond</keyword>
<dbReference type="NCBIfam" id="NF012200">
    <property type="entry name" value="choice_anch_D"/>
    <property type="match status" value="1"/>
</dbReference>
<dbReference type="GO" id="GO:0020037">
    <property type="term" value="F:heme binding"/>
    <property type="evidence" value="ECO:0007669"/>
    <property type="project" value="InterPro"/>
</dbReference>
<accession>A0A840V999</accession>
<feature type="domain" description="Fibronectin type-III" evidence="4">
    <location>
        <begin position="976"/>
        <end position="1067"/>
    </location>
</feature>
<feature type="signal peptide" evidence="3">
    <location>
        <begin position="1"/>
        <end position="22"/>
    </location>
</feature>
<dbReference type="InterPro" id="IPR013783">
    <property type="entry name" value="Ig-like_fold"/>
</dbReference>
<dbReference type="InterPro" id="IPR036116">
    <property type="entry name" value="FN3_sf"/>
</dbReference>
<dbReference type="InterPro" id="IPR036280">
    <property type="entry name" value="Multihaem_cyt_sf"/>
</dbReference>
<dbReference type="InterPro" id="IPR003961">
    <property type="entry name" value="FN3_dom"/>
</dbReference>
<evidence type="ECO:0000259" key="4">
    <source>
        <dbReference type="PROSITE" id="PS50853"/>
    </source>
</evidence>
<dbReference type="EMBL" id="JACHFD010000011">
    <property type="protein sequence ID" value="MBB5352164.1"/>
    <property type="molecule type" value="Genomic_DNA"/>
</dbReference>
<evidence type="ECO:0000313" key="6">
    <source>
        <dbReference type="Proteomes" id="UP000557717"/>
    </source>
</evidence>
<reference evidence="5 6" key="1">
    <citation type="submission" date="2020-08" db="EMBL/GenBank/DDBJ databases">
        <title>Genomic Encyclopedia of Type Strains, Phase IV (KMG-IV): sequencing the most valuable type-strain genomes for metagenomic binning, comparative biology and taxonomic classification.</title>
        <authorList>
            <person name="Goeker M."/>
        </authorList>
    </citation>
    <scope>NUCLEOTIDE SEQUENCE [LARGE SCALE GENOMIC DNA]</scope>
    <source>
        <strain evidence="5 6">YC6886</strain>
    </source>
</reference>
<sequence length="1853" mass="199813">MAQPKGLLLSALFAILSSHLPAQTHGLSERPTVGPYWDGTFPTEPPAIPTDYSTVLAFPNLTFLNPVGLTSIPGTQRLIVWEREGKIWSFENDPETTEKTLVIDLSGNTQGWDDSGMLAVAPHPDFQNNRQIFVYYNWRGGISGASGDLGPVLGDANNRPPTATPTRDRLSRFTLDATYQADPNDEYVVIDQQDATVWHNGGGMFFHPDNGFLYLTNGDDANPGRNGQVIDTGLFSGVLRIDVDQRGGDISHPPTVRAINEISPDWPRYFIPNDNPFVGQPEALEEFYALGLRSPHRMTVDAITGRIFIGDVGAEAREEISVIEPDDPPGLNFQWPRIEGNTGDLTPPYPGISKRPIIDYPHGTGDGSCVIGGYVYRGSRFPELFGKYLFGDNMSGIVWYLDESVSPATKVPLAILPDGPGPNSGNDYRGLGSFGTDAQGEIYLCQLSSTEGRIYKLDRGATEPGEPLPATLSATGIFQNLTTLEPGDQLIPYEINAPFWSDGAVKTRFAMIPAGTTVGFHATGGWDFPPGSVFVKHFQLPVDASNPSILRNLETRVLVVKEDGEVYGATYKWRADQTEADLLDGSLAESVTITTDPWDALTSVDIGNPTYPGSTSRNGNLVTIHAGGTDIWNTSDQFHFAHQTRTGDFDVAVRVESVVQSDLYTKSGLMVRDSLAPDARHIMALVFPSNAERNNNTGGYEFQYRATTGGNATALYPPLPQPTVSYPNTWLRLQRSGDTFIAYSGSDGFTWMEYARVTLDFPDSVEFGLAVTAHTADAETTARFEVGTRRQPWYYPSRSDCLTCHNPQAGGALGLNTRQFNRTLEYPNGITDEQLLAWDHVGLFDTPLSAADLATFDRLHDHDDTTSTLQQRAKSYLDSNCAYCHRPNGVQAFWDARYDAEFSEQGIYYGMLVNELGDADNRVVVPADLDHSVLYRRVNTNGEIHMPPLARNRIDEEGVAMLAEWILSLPEEEVAAPTQLTALPTSNSTVELAWADLSDNEQGFVIERSIAGGAFGILGYVDPGSTRFIDTAAAPFQENTYRVKAYGEYVQSDPSNSATAIPDVGPPAPEIQLAGLGTEIFHADLVPDLLDGTDFGVVTAETGPVTRTFTLRNLGNLPLQLTTTPAVTLQGPGSPSFSLTITPESPIAARSETTFSITFDPIGASRQEATVSIASNDPDEPLFTFAIAGTPLDVGLVAWWRLDDGSGTTAMDATGAGHNGTFSAPLPVWNSAGHLGGSLTFSGEQGQSLEVPSHPDLNPTTALTLTAWGLAADWSGNRRIIQKSTNDNQYRLLAEGGALVFEITNIGRIESALPSAGSWHHFAATYDGSLMILYVDGIPVAWDEASGAIPTTNDPLWIGTKTPNSIAGDHWSGDLDEIRLYNLALSGADIAALAEASLDSGLVAHWPLDASSGTVARDTSGRGHHGTLTSPYPSWVDDGRLGQALAFDHSIGQSVTVASTDALNPPVAISISAWVRANNWIDNGRILQKGSSDNQYRFHAENGFFIWQLAGIGRLEAPLPDTGRWVHVAATFDGLHMILYYDGEEIASADHSGLLASSTDPLYLGTKLPNGSGKNTLDGDLDDVRLYARALTSKELATLAVQGSRLSLTATDSLARRGTGDTAEFTLSRTGPTTHALEIPLSFEESATSATPGIDFTTSPLTSYFLIPAGASSATLRVTPLDATHPTGPRTLTLIAEEIDGYTADPASATAVLEDSPVNEWKIESFGGLTGAASDQAADDADPDGDGLDNLLEAALGTHPLHADTDVLPAPALREIDGIRYLTSTYRRPHPALEGLSYWHQTGTHLGTDWQPAMLLPGYPLDHGDGTETVIFASPTPIPEAPRQFLRLRVSRP</sequence>
<evidence type="ECO:0000313" key="5">
    <source>
        <dbReference type="EMBL" id="MBB5352164.1"/>
    </source>
</evidence>
<dbReference type="InterPro" id="IPR011042">
    <property type="entry name" value="6-blade_b-propeller_TolB-like"/>
</dbReference>
<dbReference type="SUPFAM" id="SSF46626">
    <property type="entry name" value="Cytochrome c"/>
    <property type="match status" value="1"/>
</dbReference>
<dbReference type="Gene3D" id="2.60.120.200">
    <property type="match status" value="3"/>
</dbReference>
<feature type="chain" id="PRO_5032457166" evidence="3">
    <location>
        <begin position="23"/>
        <end position="1853"/>
    </location>
</feature>
<evidence type="ECO:0000256" key="1">
    <source>
        <dbReference type="ARBA" id="ARBA00022729"/>
    </source>
</evidence>
<dbReference type="Pfam" id="PF13385">
    <property type="entry name" value="Laminin_G_3"/>
    <property type="match status" value="2"/>
</dbReference>
<dbReference type="CDD" id="cd00063">
    <property type="entry name" value="FN3"/>
    <property type="match status" value="1"/>
</dbReference>
<dbReference type="InterPro" id="IPR013320">
    <property type="entry name" value="ConA-like_dom_sf"/>
</dbReference>
<dbReference type="SUPFAM" id="SSF49899">
    <property type="entry name" value="Concanavalin A-like lectins/glucanases"/>
    <property type="match status" value="2"/>
</dbReference>
<dbReference type="Proteomes" id="UP000557717">
    <property type="component" value="Unassembled WGS sequence"/>
</dbReference>
<name>A0A840V999_9BACT</name>
<protein>
    <submittedName>
        <fullName evidence="5">Glucose/arabinose dehydrogenase/regulation of enolase protein 1 (Concanavalin A-like superfamily)/mono/diheme cytochrome c family protein</fullName>
    </submittedName>
</protein>
<comment type="caution">
    <text evidence="5">The sequence shown here is derived from an EMBL/GenBank/DDBJ whole genome shotgun (WGS) entry which is preliminary data.</text>
</comment>
<evidence type="ECO:0000256" key="2">
    <source>
        <dbReference type="ARBA" id="ARBA00023157"/>
    </source>
</evidence>
<dbReference type="InterPro" id="IPR036909">
    <property type="entry name" value="Cyt_c-like_dom_sf"/>
</dbReference>
<dbReference type="SUPFAM" id="SSF49265">
    <property type="entry name" value="Fibronectin type III"/>
    <property type="match status" value="1"/>
</dbReference>
<dbReference type="Pfam" id="PF07995">
    <property type="entry name" value="GSDH"/>
    <property type="match status" value="2"/>
</dbReference>
<keyword evidence="6" id="KW-1185">Reference proteome</keyword>
<dbReference type="Gene3D" id="2.60.40.10">
    <property type="entry name" value="Immunoglobulins"/>
    <property type="match status" value="2"/>
</dbReference>
<gene>
    <name evidence="5" type="ORF">HNR46_002407</name>
</gene>